<protein>
    <submittedName>
        <fullName evidence="4">Uncharacterized protein LOC106808432</fullName>
    </submittedName>
</protein>
<accession>A0ABM1E373</accession>
<dbReference type="PANTHER" id="PTHR22255">
    <property type="entry name" value="LP06548P"/>
    <property type="match status" value="1"/>
</dbReference>
<sequence length="353" mass="39259">MAPCVGCGEGECVFRKDALTDICELITGDAELHTMFRVDGERVACPLEGPFRFSYDNGFGACADPMSHIDKCADDSKLKLSYQACADIHQSEHKSEQLECLATWQEGSRNYLVGRRSSRNILTDEESFRCFMYRSTEKGFAVAQSADAKCRGLESSSYSLELQTRSYPPAACFLPSWMTAFGEWQTLDGRHGYQLNENRLSGFRKLIVRNGRVLHADSCLEIRNETNAGAILLSFTLEGCRNGYMCHKIYNRAHQILEIESGLLTADKADACDESSFTNSHLETLLPVSSLADSECPHRGRYALSSMRDEVNCEDAESTLDFGCLDGHTITIKQACDSKRPDRSLSNPLIQGS</sequence>
<evidence type="ECO:0000259" key="1">
    <source>
        <dbReference type="Pfam" id="PF23069"/>
    </source>
</evidence>
<evidence type="ECO:0000313" key="3">
    <source>
        <dbReference type="Proteomes" id="UP000695022"/>
    </source>
</evidence>
<gene>
    <name evidence="4" type="primary">LOC106808432</name>
</gene>
<feature type="domain" description="DUF7043" evidence="2">
    <location>
        <begin position="170"/>
        <end position="281"/>
    </location>
</feature>
<reference evidence="4" key="1">
    <citation type="submission" date="2025-08" db="UniProtKB">
        <authorList>
            <consortium name="RefSeq"/>
        </authorList>
    </citation>
    <scope>IDENTIFICATION</scope>
</reference>
<dbReference type="PANTHER" id="PTHR22255:SF9">
    <property type="entry name" value="LP06548P"/>
    <property type="match status" value="1"/>
</dbReference>
<evidence type="ECO:0000313" key="4">
    <source>
        <dbReference type="RefSeq" id="XP_014666644.1"/>
    </source>
</evidence>
<dbReference type="GeneID" id="106808432"/>
<dbReference type="Pfam" id="PF23070">
    <property type="entry name" value="DUF7043"/>
    <property type="match status" value="1"/>
</dbReference>
<dbReference type="InterPro" id="IPR055470">
    <property type="entry name" value="DUF7042"/>
</dbReference>
<dbReference type="Proteomes" id="UP000695022">
    <property type="component" value="Unplaced"/>
</dbReference>
<evidence type="ECO:0000259" key="2">
    <source>
        <dbReference type="Pfam" id="PF23070"/>
    </source>
</evidence>
<dbReference type="Pfam" id="PF23069">
    <property type="entry name" value="DUF7042"/>
    <property type="match status" value="1"/>
</dbReference>
<keyword evidence="3" id="KW-1185">Reference proteome</keyword>
<proteinExistence type="predicted"/>
<dbReference type="InterPro" id="IPR055471">
    <property type="entry name" value="DUF7043"/>
</dbReference>
<organism evidence="3 4">
    <name type="scientific">Priapulus caudatus</name>
    <name type="common">Priapulid worm</name>
    <dbReference type="NCBI Taxonomy" id="37621"/>
    <lineage>
        <taxon>Eukaryota</taxon>
        <taxon>Metazoa</taxon>
        <taxon>Ecdysozoa</taxon>
        <taxon>Scalidophora</taxon>
        <taxon>Priapulida</taxon>
        <taxon>Priapulimorpha</taxon>
        <taxon>Priapulimorphida</taxon>
        <taxon>Priapulidae</taxon>
        <taxon>Priapulus</taxon>
    </lineage>
</organism>
<name>A0ABM1E373_PRICU</name>
<feature type="domain" description="DUF7042" evidence="1">
    <location>
        <begin position="42"/>
        <end position="158"/>
    </location>
</feature>
<dbReference type="RefSeq" id="XP_014666644.1">
    <property type="nucleotide sequence ID" value="XM_014811158.1"/>
</dbReference>